<comment type="caution">
    <text evidence="1">The sequence shown here is derived from an EMBL/GenBank/DDBJ whole genome shotgun (WGS) entry which is preliminary data.</text>
</comment>
<accession>X1TPP8</accession>
<dbReference type="EMBL" id="BARW01017959">
    <property type="protein sequence ID" value="GAI93351.1"/>
    <property type="molecule type" value="Genomic_DNA"/>
</dbReference>
<feature type="non-terminal residue" evidence="1">
    <location>
        <position position="1"/>
    </location>
</feature>
<dbReference type="AlphaFoldDB" id="X1TPP8"/>
<proteinExistence type="predicted"/>
<sequence length="51" mass="5685">QLCTIRIGFPVDSDEQAIEYKKKISDVLAPIPQARIDFGLIPVPPRPETHA</sequence>
<reference evidence="1" key="1">
    <citation type="journal article" date="2014" name="Front. Microbiol.">
        <title>High frequency of phylogenetically diverse reductive dehalogenase-homologous genes in deep subseafloor sedimentary metagenomes.</title>
        <authorList>
            <person name="Kawai M."/>
            <person name="Futagami T."/>
            <person name="Toyoda A."/>
            <person name="Takaki Y."/>
            <person name="Nishi S."/>
            <person name="Hori S."/>
            <person name="Arai W."/>
            <person name="Tsubouchi T."/>
            <person name="Morono Y."/>
            <person name="Uchiyama I."/>
            <person name="Ito T."/>
            <person name="Fujiyama A."/>
            <person name="Inagaki F."/>
            <person name="Takami H."/>
        </authorList>
    </citation>
    <scope>NUCLEOTIDE SEQUENCE</scope>
    <source>
        <strain evidence="1">Expedition CK06-06</strain>
    </source>
</reference>
<name>X1TPP8_9ZZZZ</name>
<organism evidence="1">
    <name type="scientific">marine sediment metagenome</name>
    <dbReference type="NCBI Taxonomy" id="412755"/>
    <lineage>
        <taxon>unclassified sequences</taxon>
        <taxon>metagenomes</taxon>
        <taxon>ecological metagenomes</taxon>
    </lineage>
</organism>
<evidence type="ECO:0000313" key="1">
    <source>
        <dbReference type="EMBL" id="GAI93351.1"/>
    </source>
</evidence>
<gene>
    <name evidence="1" type="ORF">S12H4_30869</name>
</gene>
<protein>
    <submittedName>
        <fullName evidence="1">Uncharacterized protein</fullName>
    </submittedName>
</protein>